<reference evidence="2 3" key="1">
    <citation type="submission" date="2020-04" db="EMBL/GenBank/DDBJ databases">
        <title>MicrobeNet Type strains.</title>
        <authorList>
            <person name="Nicholson A.C."/>
        </authorList>
    </citation>
    <scope>NUCLEOTIDE SEQUENCE [LARGE SCALE GENOMIC DNA]</scope>
    <source>
        <strain evidence="2 3">JCM 3332</strain>
    </source>
</reference>
<name>A0A846YGR7_9NOCA</name>
<evidence type="ECO:0000313" key="3">
    <source>
        <dbReference type="Proteomes" id="UP000570678"/>
    </source>
</evidence>
<accession>A0A846YGR7</accession>
<proteinExistence type="predicted"/>
<protein>
    <submittedName>
        <fullName evidence="2">Uncharacterized protein</fullName>
    </submittedName>
</protein>
<dbReference type="Proteomes" id="UP000570678">
    <property type="component" value="Unassembled WGS sequence"/>
</dbReference>
<sequence length="561" mass="61175">MSSTAIHRVPGPSYQQRSGRALEERTQAMIVAAAEQLMTERLAERDTDDALAHLTTADICARARGYIRRDGTEGPIPKATMWKHFRTVEALAAAVADNMAAADRVVPDQVLRLAAGRTSIPPAGVDTRRLEARLAGRHYDLDQLADQFDRAAAASDHADMLYWAAELAERGLRERRRGDRPRVEAARDWARRGLELADPASRLDCMMGIRCARAAAAAETVLSRNLDYEPTGLSRIRTIRESELEFAEALGWDLHCLLARFHIEHARALAEEDPRREMHSVYTVARALPALCAPGTDRRHEPQDRLQAGELAEIIAALCRIDMAYGRTPEHGEQFAALFGDGVPTLIQELLACFPVTTGERRRHEGNIRALLRLSGFVHHTGHAHDPAAVATAVENYRHAAVDLLRTAEYGPLRDVLVAQYLTAKAQSLAPADSDTGPAGHGTGAAPGSLVHPRPEGLLQAAVQFYDHAARVTSPRGSAGVLRARAAQAGTELRQSIPAPGDPAIAATGVVAGDEFDSIARAINDLVLIIISRRNRFTDTEVARLLELVDPMYDYITAGRN</sequence>
<dbReference type="EMBL" id="JAAXOT010000008">
    <property type="protein sequence ID" value="NKY57975.1"/>
    <property type="molecule type" value="Genomic_DNA"/>
</dbReference>
<dbReference type="RefSeq" id="WP_157116833.1">
    <property type="nucleotide sequence ID" value="NZ_JAAXOT010000008.1"/>
</dbReference>
<gene>
    <name evidence="2" type="ORF">HGA15_17875</name>
</gene>
<comment type="caution">
    <text evidence="2">The sequence shown here is derived from an EMBL/GenBank/DDBJ whole genome shotgun (WGS) entry which is preliminary data.</text>
</comment>
<feature type="region of interest" description="Disordered" evidence="1">
    <location>
        <begin position="1"/>
        <end position="21"/>
    </location>
</feature>
<keyword evidence="3" id="KW-1185">Reference proteome</keyword>
<evidence type="ECO:0000313" key="2">
    <source>
        <dbReference type="EMBL" id="NKY57975.1"/>
    </source>
</evidence>
<organism evidence="2 3">
    <name type="scientific">Nocardia flavorosea</name>
    <dbReference type="NCBI Taxonomy" id="53429"/>
    <lineage>
        <taxon>Bacteria</taxon>
        <taxon>Bacillati</taxon>
        <taxon>Actinomycetota</taxon>
        <taxon>Actinomycetes</taxon>
        <taxon>Mycobacteriales</taxon>
        <taxon>Nocardiaceae</taxon>
        <taxon>Nocardia</taxon>
    </lineage>
</organism>
<dbReference type="AlphaFoldDB" id="A0A846YGR7"/>
<evidence type="ECO:0000256" key="1">
    <source>
        <dbReference type="SAM" id="MobiDB-lite"/>
    </source>
</evidence>